<proteinExistence type="predicted"/>
<dbReference type="Proteomes" id="UP000054217">
    <property type="component" value="Unassembled WGS sequence"/>
</dbReference>
<name>A0A0C3P1I9_PISTI</name>
<accession>A0A0C3P1I9</accession>
<dbReference type="InParanoid" id="A0A0C3P1I9"/>
<dbReference type="AlphaFoldDB" id="A0A0C3P1I9"/>
<dbReference type="EMBL" id="KN831961">
    <property type="protein sequence ID" value="KIO06930.1"/>
    <property type="molecule type" value="Genomic_DNA"/>
</dbReference>
<sequence length="67" mass="7297">MGTWVDLETRLQSLFLESERGGDSRALPPFPITHSQTHFEHPYCTSGAFADDVGVSGAVTRFGDIQG</sequence>
<reference evidence="1 2" key="1">
    <citation type="submission" date="2014-04" db="EMBL/GenBank/DDBJ databases">
        <authorList>
            <consortium name="DOE Joint Genome Institute"/>
            <person name="Kuo A."/>
            <person name="Kohler A."/>
            <person name="Costa M.D."/>
            <person name="Nagy L.G."/>
            <person name="Floudas D."/>
            <person name="Copeland A."/>
            <person name="Barry K.W."/>
            <person name="Cichocki N."/>
            <person name="Veneault-Fourrey C."/>
            <person name="LaButti K."/>
            <person name="Lindquist E.A."/>
            <person name="Lipzen A."/>
            <person name="Lundell T."/>
            <person name="Morin E."/>
            <person name="Murat C."/>
            <person name="Sun H."/>
            <person name="Tunlid A."/>
            <person name="Henrissat B."/>
            <person name="Grigoriev I.V."/>
            <person name="Hibbett D.S."/>
            <person name="Martin F."/>
            <person name="Nordberg H.P."/>
            <person name="Cantor M.N."/>
            <person name="Hua S.X."/>
        </authorList>
    </citation>
    <scope>NUCLEOTIDE SEQUENCE [LARGE SCALE GENOMIC DNA]</scope>
    <source>
        <strain evidence="1 2">Marx 270</strain>
    </source>
</reference>
<evidence type="ECO:0000313" key="1">
    <source>
        <dbReference type="EMBL" id="KIO06930.1"/>
    </source>
</evidence>
<organism evidence="1 2">
    <name type="scientific">Pisolithus tinctorius Marx 270</name>
    <dbReference type="NCBI Taxonomy" id="870435"/>
    <lineage>
        <taxon>Eukaryota</taxon>
        <taxon>Fungi</taxon>
        <taxon>Dikarya</taxon>
        <taxon>Basidiomycota</taxon>
        <taxon>Agaricomycotina</taxon>
        <taxon>Agaricomycetes</taxon>
        <taxon>Agaricomycetidae</taxon>
        <taxon>Boletales</taxon>
        <taxon>Sclerodermatineae</taxon>
        <taxon>Pisolithaceae</taxon>
        <taxon>Pisolithus</taxon>
    </lineage>
</organism>
<evidence type="ECO:0000313" key="2">
    <source>
        <dbReference type="Proteomes" id="UP000054217"/>
    </source>
</evidence>
<reference evidence="2" key="2">
    <citation type="submission" date="2015-01" db="EMBL/GenBank/DDBJ databases">
        <title>Evolutionary Origins and Diversification of the Mycorrhizal Mutualists.</title>
        <authorList>
            <consortium name="DOE Joint Genome Institute"/>
            <consortium name="Mycorrhizal Genomics Consortium"/>
            <person name="Kohler A."/>
            <person name="Kuo A."/>
            <person name="Nagy L.G."/>
            <person name="Floudas D."/>
            <person name="Copeland A."/>
            <person name="Barry K.W."/>
            <person name="Cichocki N."/>
            <person name="Veneault-Fourrey C."/>
            <person name="LaButti K."/>
            <person name="Lindquist E.A."/>
            <person name="Lipzen A."/>
            <person name="Lundell T."/>
            <person name="Morin E."/>
            <person name="Murat C."/>
            <person name="Riley R."/>
            <person name="Ohm R."/>
            <person name="Sun H."/>
            <person name="Tunlid A."/>
            <person name="Henrissat B."/>
            <person name="Grigoriev I.V."/>
            <person name="Hibbett D.S."/>
            <person name="Martin F."/>
        </authorList>
    </citation>
    <scope>NUCLEOTIDE SEQUENCE [LARGE SCALE GENOMIC DNA]</scope>
    <source>
        <strain evidence="2">Marx 270</strain>
    </source>
</reference>
<protein>
    <submittedName>
        <fullName evidence="1">Uncharacterized protein</fullName>
    </submittedName>
</protein>
<keyword evidence="2" id="KW-1185">Reference proteome</keyword>
<dbReference type="HOGENOM" id="CLU_2813422_0_0_1"/>
<gene>
    <name evidence="1" type="ORF">M404DRAFT_998363</name>
</gene>